<feature type="region of interest" description="Disordered" evidence="1">
    <location>
        <begin position="81"/>
        <end position="111"/>
    </location>
</feature>
<proteinExistence type="predicted"/>
<reference evidence="2" key="1">
    <citation type="submission" date="2023-03" db="EMBL/GenBank/DDBJ databases">
        <title>Massive genome expansion in bonnet fungi (Mycena s.s.) driven by repeated elements and novel gene families across ecological guilds.</title>
        <authorList>
            <consortium name="Lawrence Berkeley National Laboratory"/>
            <person name="Harder C.B."/>
            <person name="Miyauchi S."/>
            <person name="Viragh M."/>
            <person name="Kuo A."/>
            <person name="Thoen E."/>
            <person name="Andreopoulos B."/>
            <person name="Lu D."/>
            <person name="Skrede I."/>
            <person name="Drula E."/>
            <person name="Henrissat B."/>
            <person name="Morin E."/>
            <person name="Kohler A."/>
            <person name="Barry K."/>
            <person name="LaButti K."/>
            <person name="Morin E."/>
            <person name="Salamov A."/>
            <person name="Lipzen A."/>
            <person name="Mereny Z."/>
            <person name="Hegedus B."/>
            <person name="Baldrian P."/>
            <person name="Stursova M."/>
            <person name="Weitz H."/>
            <person name="Taylor A."/>
            <person name="Grigoriev I.V."/>
            <person name="Nagy L.G."/>
            <person name="Martin F."/>
            <person name="Kauserud H."/>
        </authorList>
    </citation>
    <scope>NUCLEOTIDE SEQUENCE</scope>
    <source>
        <strain evidence="2">CBHHK067</strain>
    </source>
</reference>
<sequence>MPLLPFVSQQRKCLPNARMAPVNTPVHARCPRHVPRPRLPARIRSAAASLVPLSTRNHRDAVDCVPSPSVAAATPSTASLLPANAATPSSASPTAPVAAATPPSASLSPAR</sequence>
<accession>A0AAD7H065</accession>
<comment type="caution">
    <text evidence="2">The sequence shown here is derived from an EMBL/GenBank/DDBJ whole genome shotgun (WGS) entry which is preliminary data.</text>
</comment>
<keyword evidence="3" id="KW-1185">Reference proteome</keyword>
<gene>
    <name evidence="2" type="ORF">B0H17DRAFT_1191403</name>
</gene>
<evidence type="ECO:0000313" key="2">
    <source>
        <dbReference type="EMBL" id="KAJ7708901.1"/>
    </source>
</evidence>
<name>A0AAD7H065_MYCRO</name>
<evidence type="ECO:0000256" key="1">
    <source>
        <dbReference type="SAM" id="MobiDB-lite"/>
    </source>
</evidence>
<protein>
    <submittedName>
        <fullName evidence="2">Uncharacterized protein</fullName>
    </submittedName>
</protein>
<organism evidence="2 3">
    <name type="scientific">Mycena rosella</name>
    <name type="common">Pink bonnet</name>
    <name type="synonym">Agaricus rosellus</name>
    <dbReference type="NCBI Taxonomy" id="1033263"/>
    <lineage>
        <taxon>Eukaryota</taxon>
        <taxon>Fungi</taxon>
        <taxon>Dikarya</taxon>
        <taxon>Basidiomycota</taxon>
        <taxon>Agaricomycotina</taxon>
        <taxon>Agaricomycetes</taxon>
        <taxon>Agaricomycetidae</taxon>
        <taxon>Agaricales</taxon>
        <taxon>Marasmiineae</taxon>
        <taxon>Mycenaceae</taxon>
        <taxon>Mycena</taxon>
    </lineage>
</organism>
<dbReference type="Proteomes" id="UP001221757">
    <property type="component" value="Unassembled WGS sequence"/>
</dbReference>
<dbReference type="AlphaFoldDB" id="A0AAD7H065"/>
<evidence type="ECO:0000313" key="3">
    <source>
        <dbReference type="Proteomes" id="UP001221757"/>
    </source>
</evidence>
<dbReference type="EMBL" id="JARKIE010000003">
    <property type="protein sequence ID" value="KAJ7708901.1"/>
    <property type="molecule type" value="Genomic_DNA"/>
</dbReference>